<name>A0A9P9KVC7_FUSRE</name>
<protein>
    <recommendedName>
        <fullName evidence="5">RanBP2-type domain-containing protein</fullName>
    </recommendedName>
</protein>
<dbReference type="Proteomes" id="UP000720189">
    <property type="component" value="Unassembled WGS sequence"/>
</dbReference>
<keyword evidence="4" id="KW-1185">Reference proteome</keyword>
<proteinExistence type="predicted"/>
<feature type="transmembrane region" description="Helical" evidence="2">
    <location>
        <begin position="35"/>
        <end position="53"/>
    </location>
</feature>
<feature type="compositionally biased region" description="Basic and acidic residues" evidence="1">
    <location>
        <begin position="207"/>
        <end position="227"/>
    </location>
</feature>
<dbReference type="RefSeq" id="XP_046055917.1">
    <property type="nucleotide sequence ID" value="XM_046185282.1"/>
</dbReference>
<feature type="compositionally biased region" description="Low complexity" evidence="1">
    <location>
        <begin position="90"/>
        <end position="100"/>
    </location>
</feature>
<comment type="caution">
    <text evidence="3">The sequence shown here is derived from an EMBL/GenBank/DDBJ whole genome shotgun (WGS) entry which is preliminary data.</text>
</comment>
<evidence type="ECO:0000313" key="4">
    <source>
        <dbReference type="Proteomes" id="UP000720189"/>
    </source>
</evidence>
<feature type="region of interest" description="Disordered" evidence="1">
    <location>
        <begin position="183"/>
        <end position="271"/>
    </location>
</feature>
<dbReference type="AlphaFoldDB" id="A0A9P9KVC7"/>
<dbReference type="GeneID" id="70215236"/>
<evidence type="ECO:0008006" key="5">
    <source>
        <dbReference type="Google" id="ProtNLM"/>
    </source>
</evidence>
<evidence type="ECO:0000256" key="1">
    <source>
        <dbReference type="SAM" id="MobiDB-lite"/>
    </source>
</evidence>
<feature type="region of interest" description="Disordered" evidence="1">
    <location>
        <begin position="63"/>
        <end position="100"/>
    </location>
</feature>
<reference evidence="3" key="1">
    <citation type="journal article" date="2021" name="Nat. Commun.">
        <title>Genetic determinants of endophytism in the Arabidopsis root mycobiome.</title>
        <authorList>
            <person name="Mesny F."/>
            <person name="Miyauchi S."/>
            <person name="Thiergart T."/>
            <person name="Pickel B."/>
            <person name="Atanasova L."/>
            <person name="Karlsson M."/>
            <person name="Huettel B."/>
            <person name="Barry K.W."/>
            <person name="Haridas S."/>
            <person name="Chen C."/>
            <person name="Bauer D."/>
            <person name="Andreopoulos W."/>
            <person name="Pangilinan J."/>
            <person name="LaButti K."/>
            <person name="Riley R."/>
            <person name="Lipzen A."/>
            <person name="Clum A."/>
            <person name="Drula E."/>
            <person name="Henrissat B."/>
            <person name="Kohler A."/>
            <person name="Grigoriev I.V."/>
            <person name="Martin F.M."/>
            <person name="Hacquard S."/>
        </authorList>
    </citation>
    <scope>NUCLEOTIDE SEQUENCE</scope>
    <source>
        <strain evidence="3">MPI-CAGE-AT-0023</strain>
    </source>
</reference>
<keyword evidence="2" id="KW-1133">Transmembrane helix</keyword>
<keyword evidence="2" id="KW-0812">Transmembrane</keyword>
<dbReference type="OrthoDB" id="5094741at2759"/>
<feature type="compositionally biased region" description="Low complexity" evidence="1">
    <location>
        <begin position="194"/>
        <end position="206"/>
    </location>
</feature>
<gene>
    <name evidence="3" type="ORF">BKA55DRAFT_2329</name>
</gene>
<evidence type="ECO:0000313" key="3">
    <source>
        <dbReference type="EMBL" id="KAH7269149.1"/>
    </source>
</evidence>
<sequence>MNFTYGLIIHDVSLLPQHKPLYDQFLSATQSMSPAILFLFNIFFINNSITIIIRTRSRHIKSKTSPLHIMTPPTKPDTPPPDVPPPANPDTPTSSSTFVGTTVGTRPDHVAWKCRKSHFCNIINPLTDGRCATCRKERQVPADALNSDNKQIGWLQAVDPRGNEKWCYFDSDTLDQIRQGTLPADFLSDSPPVSWGASGSSGSAARSSREGKRARTGDGFEVSHMERPVPNVVNKEVDDMDLEDPAKQPEDDDGTNESSAKNGSGSKTEGQ</sequence>
<organism evidence="3 4">
    <name type="scientific">Fusarium redolens</name>
    <dbReference type="NCBI Taxonomy" id="48865"/>
    <lineage>
        <taxon>Eukaryota</taxon>
        <taxon>Fungi</taxon>
        <taxon>Dikarya</taxon>
        <taxon>Ascomycota</taxon>
        <taxon>Pezizomycotina</taxon>
        <taxon>Sordariomycetes</taxon>
        <taxon>Hypocreomycetidae</taxon>
        <taxon>Hypocreales</taxon>
        <taxon>Nectriaceae</taxon>
        <taxon>Fusarium</taxon>
        <taxon>Fusarium redolens species complex</taxon>
    </lineage>
</organism>
<feature type="compositionally biased region" description="Pro residues" evidence="1">
    <location>
        <begin position="73"/>
        <end position="89"/>
    </location>
</feature>
<keyword evidence="2" id="KW-0472">Membrane</keyword>
<accession>A0A9P9KVC7</accession>
<dbReference type="EMBL" id="JAGMUX010000001">
    <property type="protein sequence ID" value="KAH7269149.1"/>
    <property type="molecule type" value="Genomic_DNA"/>
</dbReference>
<evidence type="ECO:0000256" key="2">
    <source>
        <dbReference type="SAM" id="Phobius"/>
    </source>
</evidence>
<feature type="compositionally biased region" description="Polar residues" evidence="1">
    <location>
        <begin position="256"/>
        <end position="271"/>
    </location>
</feature>